<dbReference type="Proteomes" id="UP000747110">
    <property type="component" value="Unassembled WGS sequence"/>
</dbReference>
<feature type="compositionally biased region" description="Polar residues" evidence="2">
    <location>
        <begin position="92"/>
        <end position="101"/>
    </location>
</feature>
<evidence type="ECO:0000256" key="1">
    <source>
        <dbReference type="ARBA" id="ARBA00007129"/>
    </source>
</evidence>
<dbReference type="SUPFAM" id="SSF54518">
    <property type="entry name" value="Tubby C-terminal domain-like"/>
    <property type="match status" value="1"/>
</dbReference>
<dbReference type="InterPro" id="IPR025659">
    <property type="entry name" value="Tubby-like_C"/>
</dbReference>
<dbReference type="PANTHER" id="PTHR16517">
    <property type="entry name" value="TUBBY-RELATED"/>
    <property type="match status" value="1"/>
</dbReference>
<feature type="compositionally biased region" description="Polar residues" evidence="2">
    <location>
        <begin position="112"/>
        <end position="143"/>
    </location>
</feature>
<dbReference type="AlphaFoldDB" id="A0A8J4C3U6"/>
<dbReference type="Gene3D" id="3.20.90.10">
    <property type="entry name" value="Tubby Protein, Chain A"/>
    <property type="match status" value="1"/>
</dbReference>
<evidence type="ECO:0000313" key="5">
    <source>
        <dbReference type="Proteomes" id="UP000747110"/>
    </source>
</evidence>
<accession>A0A8J4C3U6</accession>
<organism evidence="4 5">
    <name type="scientific">Volvox reticuliferus</name>
    <dbReference type="NCBI Taxonomy" id="1737510"/>
    <lineage>
        <taxon>Eukaryota</taxon>
        <taxon>Viridiplantae</taxon>
        <taxon>Chlorophyta</taxon>
        <taxon>core chlorophytes</taxon>
        <taxon>Chlorophyceae</taxon>
        <taxon>CS clade</taxon>
        <taxon>Chlamydomonadales</taxon>
        <taxon>Volvocaceae</taxon>
        <taxon>Volvox</taxon>
    </lineage>
</organism>
<dbReference type="PRINTS" id="PR01573">
    <property type="entry name" value="SUPERTUBBY"/>
</dbReference>
<evidence type="ECO:0000256" key="2">
    <source>
        <dbReference type="SAM" id="MobiDB-lite"/>
    </source>
</evidence>
<dbReference type="PANTHER" id="PTHR16517:SF7">
    <property type="entry name" value="PROTEIN KING TUBBY"/>
    <property type="match status" value="1"/>
</dbReference>
<comment type="caution">
    <text evidence="4">The sequence shown here is derived from an EMBL/GenBank/DDBJ whole genome shotgun (WGS) entry which is preliminary data.</text>
</comment>
<feature type="region of interest" description="Disordered" evidence="2">
    <location>
        <begin position="58"/>
        <end position="186"/>
    </location>
</feature>
<protein>
    <recommendedName>
        <fullName evidence="3">Tubby C-terminal domain-containing protein</fullName>
    </recommendedName>
</protein>
<proteinExistence type="inferred from homology"/>
<keyword evidence="5" id="KW-1185">Reference proteome</keyword>
<dbReference type="InterPro" id="IPR000007">
    <property type="entry name" value="Tubby_C"/>
</dbReference>
<sequence>MDSDSDDERAAGYVPVLAATMSMAARGVGSPQRPDSASILRDGVSLYTNELFTDGDVLAEGPTVTTPNGTVAAARRGPSLAAKRQERLQAGGTYTPNSLHKNPSLRVPPPVTSKSLTDSPSFKPSPLSQTGGSGTDAVSTPGSSQGGIGLIHGLRPSYDPNDEVASTTRPEDRQVAAAPRPGPQLDLNDMPSFLMQPGPKNGPVQCVIVRDRGSVKMYPRYSLFLEEGKRFLLSARKRKKQTTSNYVLSLAFDNLNRESGSFFGKVRANFVGTEFTIYDRGPKPGKKDASGGDATRQELGAVTYQYNVLGTRGPRKMMAAIPAVDGSGRRLYHANSDTDCILERIRHRKGLDELVMMGNKPPRWNDELNAYCLNFNGRVTEASVKNFQLVSDDNHNHIILQFGKVGGAMKVGTWSNCGRSSISAPAIRMEAQFRELRKAFARVHNSLNDFRDDACQCRTGVRGWMSSVRGF</sequence>
<dbReference type="EMBL" id="BNCP01000002">
    <property type="protein sequence ID" value="GIL70973.1"/>
    <property type="molecule type" value="Genomic_DNA"/>
</dbReference>
<dbReference type="Pfam" id="PF01167">
    <property type="entry name" value="Tub"/>
    <property type="match status" value="1"/>
</dbReference>
<feature type="domain" description="Tubby C-terminal" evidence="3">
    <location>
        <begin position="194"/>
        <end position="407"/>
    </location>
</feature>
<comment type="similarity">
    <text evidence="1">Belongs to the TUB family.</text>
</comment>
<dbReference type="OrthoDB" id="8775810at2759"/>
<gene>
    <name evidence="4" type="ORF">Vretifemale_1629</name>
</gene>
<evidence type="ECO:0000313" key="4">
    <source>
        <dbReference type="EMBL" id="GIL70973.1"/>
    </source>
</evidence>
<name>A0A8J4C3U6_9CHLO</name>
<reference evidence="4" key="1">
    <citation type="journal article" date="2021" name="Proc. Natl. Acad. Sci. U.S.A.">
        <title>Three genomes in the algal genus Volvox reveal the fate of a haploid sex-determining region after a transition to homothallism.</title>
        <authorList>
            <person name="Yamamoto K."/>
            <person name="Hamaji T."/>
            <person name="Kawai-Toyooka H."/>
            <person name="Matsuzaki R."/>
            <person name="Takahashi F."/>
            <person name="Nishimura Y."/>
            <person name="Kawachi M."/>
            <person name="Noguchi H."/>
            <person name="Minakuchi Y."/>
            <person name="Umen J.G."/>
            <person name="Toyoda A."/>
            <person name="Nozaki H."/>
        </authorList>
    </citation>
    <scope>NUCLEOTIDE SEQUENCE</scope>
    <source>
        <strain evidence="4">NIES-3786</strain>
    </source>
</reference>
<evidence type="ECO:0000259" key="3">
    <source>
        <dbReference type="Pfam" id="PF01167"/>
    </source>
</evidence>